<organism evidence="4 5">
    <name type="scientific">Vibrio splendidus</name>
    <dbReference type="NCBI Taxonomy" id="29497"/>
    <lineage>
        <taxon>Bacteria</taxon>
        <taxon>Pseudomonadati</taxon>
        <taxon>Pseudomonadota</taxon>
        <taxon>Gammaproteobacteria</taxon>
        <taxon>Vibrionales</taxon>
        <taxon>Vibrionaceae</taxon>
        <taxon>Vibrio</taxon>
    </lineage>
</organism>
<dbReference type="InterPro" id="IPR001451">
    <property type="entry name" value="Hexapep"/>
</dbReference>
<sequence length="193" mass="21221">MSYMLIEKFRLAISLMLTKIYFPEAKIVRFPSVFKGKKLFNHGKGFVSGYNCRVDVVTNTDNLDFVIDFGDNVQINDNVHIAAGKKISIGNDVLIASRVFITDHNHGSFPEESEFSTPVSRRKLSFSSVIIHDNVWLGEGVFVMPGVVIGRNSIIGAGAVVTKSIPDNVIAVGNPAKIIKKFCSESNSWRAVG</sequence>
<dbReference type="AlphaFoldDB" id="A0A2N7CIS1"/>
<evidence type="ECO:0000256" key="2">
    <source>
        <dbReference type="ARBA" id="ARBA00022737"/>
    </source>
</evidence>
<dbReference type="SUPFAM" id="SSF51161">
    <property type="entry name" value="Trimeric LpxA-like enzymes"/>
    <property type="match status" value="1"/>
</dbReference>
<dbReference type="InterPro" id="IPR011004">
    <property type="entry name" value="Trimer_LpxA-like_sf"/>
</dbReference>
<reference evidence="5" key="1">
    <citation type="submission" date="2016-07" db="EMBL/GenBank/DDBJ databases">
        <title>Nontailed viruses are major unrecognized killers of bacteria in the ocean.</title>
        <authorList>
            <person name="Kauffman K."/>
            <person name="Hussain F."/>
            <person name="Yang J."/>
            <person name="Arevalo P."/>
            <person name="Brown J."/>
            <person name="Cutler M."/>
            <person name="Kelly L."/>
            <person name="Polz M.F."/>
        </authorList>
    </citation>
    <scope>NUCLEOTIDE SEQUENCE [LARGE SCALE GENOMIC DNA]</scope>
    <source>
        <strain evidence="5">10N.286.54.F3</strain>
    </source>
</reference>
<evidence type="ECO:0000256" key="3">
    <source>
        <dbReference type="ARBA" id="ARBA00023315"/>
    </source>
</evidence>
<dbReference type="Gene3D" id="2.160.10.10">
    <property type="entry name" value="Hexapeptide repeat proteins"/>
    <property type="match status" value="1"/>
</dbReference>
<dbReference type="PROSITE" id="PS00101">
    <property type="entry name" value="HEXAPEP_TRANSFERASES"/>
    <property type="match status" value="1"/>
</dbReference>
<dbReference type="RefSeq" id="WP_102481925.1">
    <property type="nucleotide sequence ID" value="NZ_MCSW01000058.1"/>
</dbReference>
<dbReference type="PANTHER" id="PTHR23416:SF78">
    <property type="entry name" value="LIPOPOLYSACCHARIDE BIOSYNTHESIS O-ACETYL TRANSFERASE WBBJ-RELATED"/>
    <property type="match status" value="1"/>
</dbReference>
<dbReference type="Pfam" id="PF00132">
    <property type="entry name" value="Hexapep"/>
    <property type="match status" value="1"/>
</dbReference>
<dbReference type="InterPro" id="IPR051159">
    <property type="entry name" value="Hexapeptide_acetyltransf"/>
</dbReference>
<keyword evidence="1" id="KW-0808">Transferase</keyword>
<dbReference type="Proteomes" id="UP000235405">
    <property type="component" value="Unassembled WGS sequence"/>
</dbReference>
<evidence type="ECO:0000313" key="4">
    <source>
        <dbReference type="EMBL" id="PMF29907.1"/>
    </source>
</evidence>
<evidence type="ECO:0000313" key="5">
    <source>
        <dbReference type="Proteomes" id="UP000235405"/>
    </source>
</evidence>
<comment type="caution">
    <text evidence="4">The sequence shown here is derived from an EMBL/GenBank/DDBJ whole genome shotgun (WGS) entry which is preliminary data.</text>
</comment>
<protein>
    <recommendedName>
        <fullName evidence="6">Acetyltransferase</fullName>
    </recommendedName>
</protein>
<evidence type="ECO:0000256" key="1">
    <source>
        <dbReference type="ARBA" id="ARBA00022679"/>
    </source>
</evidence>
<dbReference type="CDD" id="cd04647">
    <property type="entry name" value="LbH_MAT_like"/>
    <property type="match status" value="1"/>
</dbReference>
<accession>A0A2N7CIS1</accession>
<evidence type="ECO:0008006" key="6">
    <source>
        <dbReference type="Google" id="ProtNLM"/>
    </source>
</evidence>
<keyword evidence="3" id="KW-0012">Acyltransferase</keyword>
<dbReference type="InterPro" id="IPR018357">
    <property type="entry name" value="Hexapep_transf_CS"/>
</dbReference>
<name>A0A2N7CIS1_VIBSP</name>
<dbReference type="GO" id="GO:0016746">
    <property type="term" value="F:acyltransferase activity"/>
    <property type="evidence" value="ECO:0007669"/>
    <property type="project" value="UniProtKB-KW"/>
</dbReference>
<dbReference type="PANTHER" id="PTHR23416">
    <property type="entry name" value="SIALIC ACID SYNTHASE-RELATED"/>
    <property type="match status" value="1"/>
</dbReference>
<dbReference type="EMBL" id="MCSW01000058">
    <property type="protein sequence ID" value="PMF29907.1"/>
    <property type="molecule type" value="Genomic_DNA"/>
</dbReference>
<gene>
    <name evidence="4" type="ORF">BCV19_03125</name>
</gene>
<keyword evidence="2" id="KW-0677">Repeat</keyword>
<proteinExistence type="predicted"/>